<dbReference type="InterPro" id="IPR044202">
    <property type="entry name" value="LETM1/MDM38-like"/>
</dbReference>
<evidence type="ECO:0000313" key="13">
    <source>
        <dbReference type="EMBL" id="CAD9259170.1"/>
    </source>
</evidence>
<dbReference type="Pfam" id="PF07766">
    <property type="entry name" value="LETM1_RBD"/>
    <property type="match status" value="2"/>
</dbReference>
<evidence type="ECO:0000256" key="5">
    <source>
        <dbReference type="ARBA" id="ARBA00023128"/>
    </source>
</evidence>
<dbReference type="InterPro" id="IPR033122">
    <property type="entry name" value="LETM1-like_RBD"/>
</dbReference>
<keyword evidence="6" id="KW-0472">Membrane</keyword>
<protein>
    <recommendedName>
        <fullName evidence="10">Letm1 RBD domain-containing protein</fullName>
    </recommendedName>
</protein>
<dbReference type="EMBL" id="HBGJ01027637">
    <property type="protein sequence ID" value="CAD9259169.1"/>
    <property type="molecule type" value="Transcribed_RNA"/>
</dbReference>
<keyword evidence="9" id="KW-0732">Signal</keyword>
<organism evidence="11">
    <name type="scientific">Phaeomonas parva</name>
    <dbReference type="NCBI Taxonomy" id="124430"/>
    <lineage>
        <taxon>Eukaryota</taxon>
        <taxon>Sar</taxon>
        <taxon>Stramenopiles</taxon>
        <taxon>Ochrophyta</taxon>
        <taxon>Pinguiophyceae</taxon>
        <taxon>Pinguiochrysidales</taxon>
        <taxon>Pinguiochrysidaceae</taxon>
        <taxon>Phaeomonas</taxon>
    </lineage>
</organism>
<dbReference type="GO" id="GO:0043022">
    <property type="term" value="F:ribosome binding"/>
    <property type="evidence" value="ECO:0007669"/>
    <property type="project" value="InterPro"/>
</dbReference>
<feature type="domain" description="Letm1 RBD" evidence="10">
    <location>
        <begin position="276"/>
        <end position="502"/>
    </location>
</feature>
<evidence type="ECO:0000256" key="7">
    <source>
        <dbReference type="PROSITE-ProRule" id="PRU01094"/>
    </source>
</evidence>
<dbReference type="PANTHER" id="PTHR14009:SF13">
    <property type="entry name" value="LETM1 DOMAIN-CONTAINING PROTEIN 1"/>
    <property type="match status" value="1"/>
</dbReference>
<feature type="signal peptide" evidence="9">
    <location>
        <begin position="1"/>
        <end position="24"/>
    </location>
</feature>
<evidence type="ECO:0000256" key="4">
    <source>
        <dbReference type="ARBA" id="ARBA00022989"/>
    </source>
</evidence>
<evidence type="ECO:0000256" key="6">
    <source>
        <dbReference type="ARBA" id="ARBA00023136"/>
    </source>
</evidence>
<proteinExistence type="predicted"/>
<feature type="region of interest" description="Disordered" evidence="8">
    <location>
        <begin position="258"/>
        <end position="277"/>
    </location>
</feature>
<dbReference type="EMBL" id="HBGJ01027638">
    <property type="protein sequence ID" value="CAD9259170.1"/>
    <property type="molecule type" value="Transcribed_RNA"/>
</dbReference>
<dbReference type="EMBL" id="HBGJ01027635">
    <property type="protein sequence ID" value="CAD9259167.1"/>
    <property type="molecule type" value="Transcribed_RNA"/>
</dbReference>
<evidence type="ECO:0000259" key="10">
    <source>
        <dbReference type="PROSITE" id="PS51758"/>
    </source>
</evidence>
<keyword evidence="4" id="KW-1133">Transmembrane helix</keyword>
<evidence type="ECO:0000313" key="11">
    <source>
        <dbReference type="EMBL" id="CAD9259167.1"/>
    </source>
</evidence>
<accession>A0A6U4HPS0</accession>
<evidence type="ECO:0000256" key="2">
    <source>
        <dbReference type="ARBA" id="ARBA00022692"/>
    </source>
</evidence>
<keyword evidence="5 7" id="KW-0496">Mitochondrion</keyword>
<evidence type="ECO:0000256" key="9">
    <source>
        <dbReference type="SAM" id="SignalP"/>
    </source>
</evidence>
<dbReference type="GO" id="GO:0030003">
    <property type="term" value="P:intracellular monoatomic cation homeostasis"/>
    <property type="evidence" value="ECO:0007669"/>
    <property type="project" value="TreeGrafter"/>
</dbReference>
<keyword evidence="3" id="KW-0999">Mitochondrion inner membrane</keyword>
<comment type="subcellular location">
    <subcellularLocation>
        <location evidence="1">Mitochondrion inner membrane</location>
        <topology evidence="1">Single-pass membrane protein</topology>
    </subcellularLocation>
</comment>
<reference evidence="11" key="1">
    <citation type="submission" date="2021-01" db="EMBL/GenBank/DDBJ databases">
        <authorList>
            <person name="Corre E."/>
            <person name="Pelletier E."/>
            <person name="Niang G."/>
            <person name="Scheremetjew M."/>
            <person name="Finn R."/>
            <person name="Kale V."/>
            <person name="Holt S."/>
            <person name="Cochrane G."/>
            <person name="Meng A."/>
            <person name="Brown T."/>
            <person name="Cohen L."/>
        </authorList>
    </citation>
    <scope>NUCLEOTIDE SEQUENCE</scope>
    <source>
        <strain evidence="11">CCMP2877</strain>
    </source>
</reference>
<dbReference type="PROSITE" id="PS51758">
    <property type="entry name" value="LETM1_RBD"/>
    <property type="match status" value="1"/>
</dbReference>
<evidence type="ECO:0000256" key="1">
    <source>
        <dbReference type="ARBA" id="ARBA00004434"/>
    </source>
</evidence>
<dbReference type="GO" id="GO:0005743">
    <property type="term" value="C:mitochondrial inner membrane"/>
    <property type="evidence" value="ECO:0007669"/>
    <property type="project" value="UniProtKB-SubCell"/>
</dbReference>
<evidence type="ECO:0000256" key="8">
    <source>
        <dbReference type="SAM" id="MobiDB-lite"/>
    </source>
</evidence>
<feature type="chain" id="PRO_5035585594" description="Letm1 RBD domain-containing protein" evidence="9">
    <location>
        <begin position="25"/>
        <end position="502"/>
    </location>
</feature>
<name>A0A6U4HPS0_9STRA</name>
<evidence type="ECO:0000256" key="3">
    <source>
        <dbReference type="ARBA" id="ARBA00022792"/>
    </source>
</evidence>
<feature type="region of interest" description="Disordered" evidence="8">
    <location>
        <begin position="316"/>
        <end position="341"/>
    </location>
</feature>
<evidence type="ECO:0000313" key="12">
    <source>
        <dbReference type="EMBL" id="CAD9259169.1"/>
    </source>
</evidence>
<sequence length="502" mass="55459">MRRAVSAWAWGLLWILVSMSPTSSFQDLVVGFTAAKGNNAAAAAMGRKGGATSYHDLARGAAMATRKGSATTHLGAKRERAARAARLRLSPTMKAASVAPELDGRRGGRGIFKRMSNGLYNMMPQKVKDMLDRYFMGLKKLLRDFGEAFQLWRRVRELKRHGQVSLTWREKTLLRRMPVDMMRMLPIAFNPIPPPFGLSIPLMACLFPRLLLTHQFHSAEEAAVYAWQSHSSRHGRKYQALRALLSIAAMGPDKNPLATMPTMGSLLEKTGGREDVDRRRREEPVEIWQPVCVLAKFHSKGATEQQPARARLLAGDANGGEPAAAEDESDERHGDPQAGKAARTVADFFEDNSGALGLQSLPREHLLQLTEAWVGGSSGVKYKLRAPLRFPLRLVMPTPVLRSSLNDIAAEIAKDDKLLRAHGDLTDLTMDELEHACKCRGLTPSLQYAGARRRQALQRRLQTYLAIRDEVTAQGAQSVGARAVESHHSLVLHLPALLPDNL</sequence>
<gene>
    <name evidence="11" type="ORF">PPAR1163_LOCUS17541</name>
    <name evidence="12" type="ORF">PPAR1163_LOCUS17543</name>
    <name evidence="13" type="ORF">PPAR1163_LOCUS17544</name>
</gene>
<keyword evidence="2" id="KW-0812">Transmembrane</keyword>
<dbReference type="AlphaFoldDB" id="A0A6U4HPS0"/>
<dbReference type="PANTHER" id="PTHR14009">
    <property type="entry name" value="LEUCINE ZIPPER-EF-HAND CONTAINING TRANSMEMBRANE PROTEIN"/>
    <property type="match status" value="1"/>
</dbReference>